<organism evidence="1 2">
    <name type="scientific">Bacteroides faecalis</name>
    <dbReference type="NCBI Taxonomy" id="2447885"/>
    <lineage>
        <taxon>Bacteria</taxon>
        <taxon>Pseudomonadati</taxon>
        <taxon>Bacteroidota</taxon>
        <taxon>Bacteroidia</taxon>
        <taxon>Bacteroidales</taxon>
        <taxon>Bacteroidaceae</taxon>
        <taxon>Bacteroides</taxon>
    </lineage>
</organism>
<protein>
    <recommendedName>
        <fullName evidence="3">DUF3575 domain-containing protein</fullName>
    </recommendedName>
</protein>
<evidence type="ECO:0000313" key="2">
    <source>
        <dbReference type="Proteomes" id="UP000288079"/>
    </source>
</evidence>
<sequence length="136" mass="15900">MSVAISGNYNPFTFKDNRKMKHWLVQPEYRYWLSESFKGHFFGIHGMAGSYNFGNLPFGSMKDYRYEGNLYGGGFTYGYQWIVSNRVNIGAEIGLGYLYMDYNKFYCQTCGERIDHYRSNYFGPTKVAVSIIYLLK</sequence>
<dbReference type="SUPFAM" id="SSF103515">
    <property type="entry name" value="Autotransporter"/>
    <property type="match status" value="1"/>
</dbReference>
<gene>
    <name evidence="1" type="ORF">KGMB02408_17340</name>
</gene>
<dbReference type="InterPro" id="IPR036709">
    <property type="entry name" value="Autotransporte_beta_dom_sf"/>
</dbReference>
<dbReference type="InterPro" id="IPR021958">
    <property type="entry name" value="DUF3575"/>
</dbReference>
<keyword evidence="2" id="KW-1185">Reference proteome</keyword>
<dbReference type="Proteomes" id="UP000288079">
    <property type="component" value="Unassembled WGS sequence"/>
</dbReference>
<dbReference type="EMBL" id="BHWB01000004">
    <property type="protein sequence ID" value="GCB34789.1"/>
    <property type="molecule type" value="Genomic_DNA"/>
</dbReference>
<reference evidence="1 2" key="1">
    <citation type="submission" date="2018-10" db="EMBL/GenBank/DDBJ databases">
        <title>Draft Genome Sequence of Bacteroides sp. KCTC 15687.</title>
        <authorList>
            <person name="Yu S.Y."/>
            <person name="Kim J.S."/>
            <person name="Oh B.S."/>
            <person name="Park S.H."/>
            <person name="Kang S.W."/>
            <person name="Park J.E."/>
            <person name="Choi S.H."/>
            <person name="Han K.I."/>
            <person name="Lee K.C."/>
            <person name="Eom M.K."/>
            <person name="Suh M.K."/>
            <person name="Lee D.H."/>
            <person name="Yoon H."/>
            <person name="Kim B."/>
            <person name="Yang S.J."/>
            <person name="Lee J.S."/>
            <person name="Lee J.H."/>
        </authorList>
    </citation>
    <scope>NUCLEOTIDE SEQUENCE [LARGE SCALE GENOMIC DNA]</scope>
    <source>
        <strain evidence="1 2">KCTC 15687</strain>
    </source>
</reference>
<name>A0A401LTH0_9BACE</name>
<evidence type="ECO:0000313" key="1">
    <source>
        <dbReference type="EMBL" id="GCB34789.1"/>
    </source>
</evidence>
<proteinExistence type="predicted"/>
<accession>A0A401LTH0</accession>
<dbReference type="Pfam" id="PF12099">
    <property type="entry name" value="DUF3575"/>
    <property type="match status" value="1"/>
</dbReference>
<dbReference type="AlphaFoldDB" id="A0A401LTH0"/>
<evidence type="ECO:0008006" key="3">
    <source>
        <dbReference type="Google" id="ProtNLM"/>
    </source>
</evidence>
<comment type="caution">
    <text evidence="1">The sequence shown here is derived from an EMBL/GenBank/DDBJ whole genome shotgun (WGS) entry which is preliminary data.</text>
</comment>